<proteinExistence type="predicted"/>
<gene>
    <name evidence="1" type="ORF">EZS27_010804</name>
</gene>
<accession>A0A5J4S5L9</accession>
<organism evidence="1">
    <name type="scientific">termite gut metagenome</name>
    <dbReference type="NCBI Taxonomy" id="433724"/>
    <lineage>
        <taxon>unclassified sequences</taxon>
        <taxon>metagenomes</taxon>
        <taxon>organismal metagenomes</taxon>
    </lineage>
</organism>
<dbReference type="Gene3D" id="3.40.50.300">
    <property type="entry name" value="P-loop containing nucleotide triphosphate hydrolases"/>
    <property type="match status" value="1"/>
</dbReference>
<dbReference type="EMBL" id="SNRY01000393">
    <property type="protein sequence ID" value="KAA6341384.1"/>
    <property type="molecule type" value="Genomic_DNA"/>
</dbReference>
<evidence type="ECO:0000313" key="1">
    <source>
        <dbReference type="EMBL" id="KAA6341384.1"/>
    </source>
</evidence>
<protein>
    <submittedName>
        <fullName evidence="1">tRNA dimethylallyltransferase</fullName>
        <ecNumber evidence="1">2.5.1.75</ecNumber>
    </submittedName>
</protein>
<dbReference type="InterPro" id="IPR027417">
    <property type="entry name" value="P-loop_NTPase"/>
</dbReference>
<dbReference type="GO" id="GO:0052381">
    <property type="term" value="F:tRNA dimethylallyltransferase activity"/>
    <property type="evidence" value="ECO:0007669"/>
    <property type="project" value="UniProtKB-EC"/>
</dbReference>
<keyword evidence="1" id="KW-0808">Transferase</keyword>
<dbReference type="AlphaFoldDB" id="A0A5J4S5L9"/>
<dbReference type="Pfam" id="PF01715">
    <property type="entry name" value="IPPT"/>
    <property type="match status" value="1"/>
</dbReference>
<comment type="caution">
    <text evidence="1">The sequence shown here is derived from an EMBL/GenBank/DDBJ whole genome shotgun (WGS) entry which is preliminary data.</text>
</comment>
<dbReference type="EC" id="2.5.1.75" evidence="1"/>
<sequence>MMREGLLEEAKAVYPYRHLNALNTVGYKELFNYFDGEWDLTFAIEKIKQNSRIYSRKQMSWFKRDKEIKWFHPDEEEQIMEYLCLSGLTLY</sequence>
<reference evidence="1" key="1">
    <citation type="submission" date="2019-03" db="EMBL/GenBank/DDBJ databases">
        <title>Single cell metagenomics reveals metabolic interactions within the superorganism composed of flagellate Streblomastix strix and complex community of Bacteroidetes bacteria on its surface.</title>
        <authorList>
            <person name="Treitli S.C."/>
            <person name="Kolisko M."/>
            <person name="Husnik F."/>
            <person name="Keeling P."/>
            <person name="Hampl V."/>
        </authorList>
    </citation>
    <scope>NUCLEOTIDE SEQUENCE</scope>
    <source>
        <strain evidence="1">STM</strain>
    </source>
</reference>
<name>A0A5J4S5L9_9ZZZZ</name>